<dbReference type="EMBL" id="CP058909">
    <property type="protein sequence ID" value="QLH80892.1"/>
    <property type="molecule type" value="Genomic_DNA"/>
</dbReference>
<accession>A0A7D5TR18</accession>
<proteinExistence type="predicted"/>
<keyword evidence="2" id="KW-1185">Reference proteome</keyword>
<evidence type="ECO:0000313" key="1">
    <source>
        <dbReference type="EMBL" id="QLH80892.1"/>
    </source>
</evidence>
<dbReference type="AlphaFoldDB" id="A0A7D5TR18"/>
<gene>
    <name evidence="1" type="ORF">HZS54_04220</name>
</gene>
<dbReference type="KEGG" id="hpel:HZS54_04220"/>
<evidence type="ECO:0000313" key="2">
    <source>
        <dbReference type="Proteomes" id="UP000509346"/>
    </source>
</evidence>
<sequence>MIEGPYMVRFLFETVSDTLVDDVITICTAHGLYDKERNEGDQKASMPDEIRKNKRGFIRLHYEDLSFKLSFDLESGGGHSWTEGSFNISTQSQVVNYTDKDDPKYRRFIEELVGLVSELASATRPTHVHAFGTQSSTNEFARGVIPQELPVAHDISNLPWLGVYNPETVDALGGIDRFTDAPAHRVERLETGHVMVVATEDPFAVPDRELEEYLLQNENR</sequence>
<dbReference type="GeneID" id="56081767"/>
<name>A0A7D5TR18_9EURY</name>
<dbReference type="Proteomes" id="UP000509346">
    <property type="component" value="Chromosome"/>
</dbReference>
<reference evidence="1 2" key="1">
    <citation type="submission" date="2020-07" db="EMBL/GenBank/DDBJ databases">
        <title>Halosimplex litoreum sp. nov. and Halosimplex rubrum sp. nov., isolated from different salt environments.</title>
        <authorList>
            <person name="Cui H."/>
        </authorList>
    </citation>
    <scope>NUCLEOTIDE SEQUENCE [LARGE SCALE GENOMIC DNA]</scope>
    <source>
        <strain evidence="1 2">R2</strain>
    </source>
</reference>
<dbReference type="RefSeq" id="WP_179920710.1">
    <property type="nucleotide sequence ID" value="NZ_CP058909.1"/>
</dbReference>
<organism evidence="1 2">
    <name type="scientific">Halosimplex pelagicum</name>
    <dbReference type="NCBI Taxonomy" id="869886"/>
    <lineage>
        <taxon>Archaea</taxon>
        <taxon>Methanobacteriati</taxon>
        <taxon>Methanobacteriota</taxon>
        <taxon>Stenosarchaea group</taxon>
        <taxon>Halobacteria</taxon>
        <taxon>Halobacteriales</taxon>
        <taxon>Haloarculaceae</taxon>
        <taxon>Halosimplex</taxon>
    </lineage>
</organism>
<protein>
    <submittedName>
        <fullName evidence="1">Uncharacterized protein</fullName>
    </submittedName>
</protein>